<dbReference type="AlphaFoldDB" id="A0AAV6PT61"/>
<evidence type="ECO:0000313" key="3">
    <source>
        <dbReference type="Proteomes" id="UP000693946"/>
    </source>
</evidence>
<organism evidence="2 3">
    <name type="scientific">Solea senegalensis</name>
    <name type="common">Senegalese sole</name>
    <dbReference type="NCBI Taxonomy" id="28829"/>
    <lineage>
        <taxon>Eukaryota</taxon>
        <taxon>Metazoa</taxon>
        <taxon>Chordata</taxon>
        <taxon>Craniata</taxon>
        <taxon>Vertebrata</taxon>
        <taxon>Euteleostomi</taxon>
        <taxon>Actinopterygii</taxon>
        <taxon>Neopterygii</taxon>
        <taxon>Teleostei</taxon>
        <taxon>Neoteleostei</taxon>
        <taxon>Acanthomorphata</taxon>
        <taxon>Carangaria</taxon>
        <taxon>Pleuronectiformes</taxon>
        <taxon>Pleuronectoidei</taxon>
        <taxon>Soleidae</taxon>
        <taxon>Solea</taxon>
    </lineage>
</organism>
<sequence length="120" mass="12758">MGLQAATGCRGGEGVDYPSPSFLPPGPSPAPSSFSISVHQCLVVVTSGHSRAAQRSQKPSAEMNGLTGRTCTAISQQKLHFCQFQEKQARHRISSTDTFRTEAATAAATMVPTHTHTHTH</sequence>
<accession>A0AAV6PT61</accession>
<reference evidence="2 3" key="1">
    <citation type="journal article" date="2021" name="Sci. Rep.">
        <title>Chromosome anchoring in Senegalese sole (Solea senegalensis) reveals sex-associated markers and genome rearrangements in flatfish.</title>
        <authorList>
            <person name="Guerrero-Cozar I."/>
            <person name="Gomez-Garrido J."/>
            <person name="Berbel C."/>
            <person name="Martinez-Blanch J.F."/>
            <person name="Alioto T."/>
            <person name="Claros M.G."/>
            <person name="Gagnaire P.A."/>
            <person name="Manchado M."/>
        </authorList>
    </citation>
    <scope>NUCLEOTIDE SEQUENCE [LARGE SCALE GENOMIC DNA]</scope>
    <source>
        <strain evidence="2">Sse05_10M</strain>
    </source>
</reference>
<keyword evidence="3" id="KW-1185">Reference proteome</keyword>
<feature type="compositionally biased region" description="Pro residues" evidence="1">
    <location>
        <begin position="21"/>
        <end position="30"/>
    </location>
</feature>
<evidence type="ECO:0000313" key="2">
    <source>
        <dbReference type="EMBL" id="KAG7475468.1"/>
    </source>
</evidence>
<proteinExistence type="predicted"/>
<dbReference type="EMBL" id="JAGKHQ010000021">
    <property type="protein sequence ID" value="KAG7475468.1"/>
    <property type="molecule type" value="Genomic_DNA"/>
</dbReference>
<name>A0AAV6PT61_SOLSE</name>
<evidence type="ECO:0000256" key="1">
    <source>
        <dbReference type="SAM" id="MobiDB-lite"/>
    </source>
</evidence>
<dbReference type="Proteomes" id="UP000693946">
    <property type="component" value="Linkage Group LG9"/>
</dbReference>
<feature type="region of interest" description="Disordered" evidence="1">
    <location>
        <begin position="1"/>
        <end position="32"/>
    </location>
</feature>
<comment type="caution">
    <text evidence="2">The sequence shown here is derived from an EMBL/GenBank/DDBJ whole genome shotgun (WGS) entry which is preliminary data.</text>
</comment>
<protein>
    <submittedName>
        <fullName evidence="2">Uncharacterized protein</fullName>
    </submittedName>
</protein>
<gene>
    <name evidence="2" type="ORF">JOB18_032262</name>
</gene>